<gene>
    <name evidence="1" type="ORF">GSPATT00016026001</name>
</gene>
<dbReference type="InParanoid" id="A0DDR8"/>
<dbReference type="EMBL" id="CT868396">
    <property type="protein sequence ID" value="CAK81185.1"/>
    <property type="molecule type" value="Genomic_DNA"/>
</dbReference>
<dbReference type="KEGG" id="ptm:GSPATT00016026001"/>
<dbReference type="HOGENOM" id="CLU_988528_0_0_1"/>
<dbReference type="RefSeq" id="XP_001448582.1">
    <property type="nucleotide sequence ID" value="XM_001448545.1"/>
</dbReference>
<dbReference type="OMA" id="TRFNSEQ"/>
<evidence type="ECO:0000313" key="1">
    <source>
        <dbReference type="EMBL" id="CAK81185.1"/>
    </source>
</evidence>
<accession>A0DDR8</accession>
<protein>
    <submittedName>
        <fullName evidence="1">Uncharacterized protein</fullName>
    </submittedName>
</protein>
<name>A0DDR8_PARTE</name>
<sequence length="329" mass="39008">MGTQGSDWKFKKSQKTENGVEEMIKMLDYFIIQNNLKQHHLNYSNMQIQQYHLDKYISMILNKRAYLNQGASNSNILNYTQYSKTNDQNISISIYLEHVTDHRKILAEQWILCLKNYLVTNQQCGKFCQSENFSLCCLLTKSPLYQNFIVKQSGLKNYQLQIIIDHNGKNQNLELYKCYHLNMQQNLGIIARFHQHLNLTQEIGKQRSLSFQEQTVIPKQNNKLTRFNSEQIQTPEKKVFMYLFEEDVTFLIDETQVERVMSQNSDSDFMIQTIDDETDVTEWQVIDHKQLLSKNQKKMLDDLKQVRDHFNSRSKHSHQIQIATEFISQ</sequence>
<dbReference type="Proteomes" id="UP000000600">
    <property type="component" value="Unassembled WGS sequence"/>
</dbReference>
<keyword evidence="2" id="KW-1185">Reference proteome</keyword>
<dbReference type="GeneID" id="5034367"/>
<evidence type="ECO:0000313" key="2">
    <source>
        <dbReference type="Proteomes" id="UP000000600"/>
    </source>
</evidence>
<proteinExistence type="predicted"/>
<organism evidence="1 2">
    <name type="scientific">Paramecium tetraurelia</name>
    <dbReference type="NCBI Taxonomy" id="5888"/>
    <lineage>
        <taxon>Eukaryota</taxon>
        <taxon>Sar</taxon>
        <taxon>Alveolata</taxon>
        <taxon>Ciliophora</taxon>
        <taxon>Intramacronucleata</taxon>
        <taxon>Oligohymenophorea</taxon>
        <taxon>Peniculida</taxon>
        <taxon>Parameciidae</taxon>
        <taxon>Paramecium</taxon>
    </lineage>
</organism>
<dbReference type="OrthoDB" id="293114at2759"/>
<reference evidence="1 2" key="1">
    <citation type="journal article" date="2006" name="Nature">
        <title>Global trends of whole-genome duplications revealed by the ciliate Paramecium tetraurelia.</title>
        <authorList>
            <consortium name="Genoscope"/>
            <person name="Aury J.-M."/>
            <person name="Jaillon O."/>
            <person name="Duret L."/>
            <person name="Noel B."/>
            <person name="Jubin C."/>
            <person name="Porcel B.M."/>
            <person name="Segurens B."/>
            <person name="Daubin V."/>
            <person name="Anthouard V."/>
            <person name="Aiach N."/>
            <person name="Arnaiz O."/>
            <person name="Billaut A."/>
            <person name="Beisson J."/>
            <person name="Blanc I."/>
            <person name="Bouhouche K."/>
            <person name="Camara F."/>
            <person name="Duharcourt S."/>
            <person name="Guigo R."/>
            <person name="Gogendeau D."/>
            <person name="Katinka M."/>
            <person name="Keller A.-M."/>
            <person name="Kissmehl R."/>
            <person name="Klotz C."/>
            <person name="Koll F."/>
            <person name="Le Moue A."/>
            <person name="Lepere C."/>
            <person name="Malinsky S."/>
            <person name="Nowacki M."/>
            <person name="Nowak J.K."/>
            <person name="Plattner H."/>
            <person name="Poulain J."/>
            <person name="Ruiz F."/>
            <person name="Serrano V."/>
            <person name="Zagulski M."/>
            <person name="Dessen P."/>
            <person name="Betermier M."/>
            <person name="Weissenbach J."/>
            <person name="Scarpelli C."/>
            <person name="Schachter V."/>
            <person name="Sperling L."/>
            <person name="Meyer E."/>
            <person name="Cohen J."/>
            <person name="Wincker P."/>
        </authorList>
    </citation>
    <scope>NUCLEOTIDE SEQUENCE [LARGE SCALE GENOMIC DNA]</scope>
    <source>
        <strain evidence="1 2">Stock d4-2</strain>
    </source>
</reference>
<dbReference type="AlphaFoldDB" id="A0DDR8"/>